<reference evidence="2 3" key="1">
    <citation type="submission" date="2024-01" db="EMBL/GenBank/DDBJ databases">
        <title>The complete chloroplast genome sequence of Lithospermum erythrorhizon: insights into the phylogenetic relationship among Boraginaceae species and the maternal lineages of purple gromwells.</title>
        <authorList>
            <person name="Okada T."/>
            <person name="Watanabe K."/>
        </authorList>
    </citation>
    <scope>NUCLEOTIDE SEQUENCE [LARGE SCALE GENOMIC DNA]</scope>
</reference>
<proteinExistence type="predicted"/>
<protein>
    <submittedName>
        <fullName evidence="2">Uncharacterized protein</fullName>
    </submittedName>
</protein>
<evidence type="ECO:0000256" key="1">
    <source>
        <dbReference type="SAM" id="MobiDB-lite"/>
    </source>
</evidence>
<evidence type="ECO:0000313" key="3">
    <source>
        <dbReference type="Proteomes" id="UP001454036"/>
    </source>
</evidence>
<comment type="caution">
    <text evidence="2">The sequence shown here is derived from an EMBL/GenBank/DDBJ whole genome shotgun (WGS) entry which is preliminary data.</text>
</comment>
<gene>
    <name evidence="2" type="ORF">LIER_40473</name>
</gene>
<dbReference type="EMBL" id="BAABME010023429">
    <property type="protein sequence ID" value="GAA0168001.1"/>
    <property type="molecule type" value="Genomic_DNA"/>
</dbReference>
<name>A0AAV3QXR5_LITER</name>
<accession>A0AAV3QXR5</accession>
<dbReference type="Proteomes" id="UP001454036">
    <property type="component" value="Unassembled WGS sequence"/>
</dbReference>
<organism evidence="2 3">
    <name type="scientific">Lithospermum erythrorhizon</name>
    <name type="common">Purple gromwell</name>
    <name type="synonym">Lithospermum officinale var. erythrorhizon</name>
    <dbReference type="NCBI Taxonomy" id="34254"/>
    <lineage>
        <taxon>Eukaryota</taxon>
        <taxon>Viridiplantae</taxon>
        <taxon>Streptophyta</taxon>
        <taxon>Embryophyta</taxon>
        <taxon>Tracheophyta</taxon>
        <taxon>Spermatophyta</taxon>
        <taxon>Magnoliopsida</taxon>
        <taxon>eudicotyledons</taxon>
        <taxon>Gunneridae</taxon>
        <taxon>Pentapetalae</taxon>
        <taxon>asterids</taxon>
        <taxon>lamiids</taxon>
        <taxon>Boraginales</taxon>
        <taxon>Boraginaceae</taxon>
        <taxon>Boraginoideae</taxon>
        <taxon>Lithospermeae</taxon>
        <taxon>Lithospermum</taxon>
    </lineage>
</organism>
<evidence type="ECO:0000313" key="2">
    <source>
        <dbReference type="EMBL" id="GAA0168001.1"/>
    </source>
</evidence>
<feature type="region of interest" description="Disordered" evidence="1">
    <location>
        <begin position="1"/>
        <end position="38"/>
    </location>
</feature>
<dbReference type="AlphaFoldDB" id="A0AAV3QXR5"/>
<keyword evidence="3" id="KW-1185">Reference proteome</keyword>
<feature type="compositionally biased region" description="Polar residues" evidence="1">
    <location>
        <begin position="17"/>
        <end position="30"/>
    </location>
</feature>
<sequence>MTDGDPPPTGEEVKDPQPTQKANVPQNPSFMQDPPKPTYAMVAAPKQLYSSSKEYYNHATINDAFTPTPPTTFQGKPAVVFKHADKEKFLKKMRHV</sequence>